<reference evidence="2 3" key="1">
    <citation type="submission" date="2019-01" db="EMBL/GenBank/DDBJ databases">
        <authorList>
            <person name="Lyon D.B."/>
            <person name="Harback M.R."/>
            <person name="Yucebas K."/>
            <person name="Mousa M."/>
            <person name="Fanegan A."/>
            <person name="Shaffer C.D."/>
            <person name="Weston-Hafer K.A."/>
            <person name="Garlena R.A."/>
            <person name="Russell D.A."/>
            <person name="Pope W.H."/>
            <person name="Jacobs-Sera D."/>
            <person name="Hendrix R.W."/>
            <person name="Hatfull G.F."/>
        </authorList>
    </citation>
    <scope>NUCLEOTIDE SEQUENCE [LARGE SCALE GENOMIC DNA]</scope>
</reference>
<dbReference type="PROSITE" id="PS51257">
    <property type="entry name" value="PROKAR_LIPOPROTEIN"/>
    <property type="match status" value="1"/>
</dbReference>
<evidence type="ECO:0000259" key="1">
    <source>
        <dbReference type="Pfam" id="PF05305"/>
    </source>
</evidence>
<dbReference type="InterPro" id="IPR007969">
    <property type="entry name" value="DUF732"/>
</dbReference>
<name>A0A411C4P7_9CAUD</name>
<evidence type="ECO:0000313" key="2">
    <source>
        <dbReference type="EMBL" id="QAY08808.1"/>
    </source>
</evidence>
<feature type="domain" description="DUF732" evidence="1">
    <location>
        <begin position="30"/>
        <end position="100"/>
    </location>
</feature>
<dbReference type="Proteomes" id="UP000290620">
    <property type="component" value="Segment"/>
</dbReference>
<sequence>MKRMRIAASAVMLLVLVGCSSDEDNLTPRDKAYVKTLREEITGVKDMSDGKLVAIGHEACASADKASNIEQVVENISRYDLTPSDSAYVAGAALAAYCPENLELLPGG</sequence>
<proteinExistence type="predicted"/>
<protein>
    <recommendedName>
        <fullName evidence="1">DUF732 domain-containing protein</fullName>
    </recommendedName>
</protein>
<dbReference type="EMBL" id="MK359332">
    <property type="protein sequence ID" value="QAY08808.1"/>
    <property type="molecule type" value="Genomic_DNA"/>
</dbReference>
<organism evidence="2 3">
    <name type="scientific">Streptomyces phage Genie2</name>
    <dbReference type="NCBI Taxonomy" id="2502445"/>
    <lineage>
        <taxon>Viruses</taxon>
        <taxon>Duplodnaviria</taxon>
        <taxon>Heunggongvirae</taxon>
        <taxon>Uroviricota</taxon>
        <taxon>Caudoviricetes</taxon>
        <taxon>Stanwilliamsviridae</taxon>
        <taxon>Boydwoodruffvirinae</taxon>
        <taxon>Karimacvirus</taxon>
        <taxon>Karimacvirus yaboi</taxon>
        <taxon>Streptomyces virus Yaboi</taxon>
    </lineage>
</organism>
<evidence type="ECO:0000313" key="3">
    <source>
        <dbReference type="Proteomes" id="UP000290620"/>
    </source>
</evidence>
<accession>A0A411C4P7</accession>
<gene>
    <name evidence="2" type="primary">178</name>
    <name evidence="2" type="ORF">SEA_GENIE2_178</name>
</gene>
<dbReference type="Pfam" id="PF05305">
    <property type="entry name" value="DUF732"/>
    <property type="match status" value="1"/>
</dbReference>